<dbReference type="Pfam" id="PF01135">
    <property type="entry name" value="PCMT"/>
    <property type="match status" value="1"/>
</dbReference>
<comment type="caution">
    <text evidence="8">The sequence shown here is derived from an EMBL/GenBank/DDBJ whole genome shotgun (WGS) entry which is preliminary data.</text>
</comment>
<keyword evidence="5" id="KW-0949">S-adenosyl-L-methionine</keyword>
<evidence type="ECO:0000313" key="8">
    <source>
        <dbReference type="EMBL" id="RYC17910.1"/>
    </source>
</evidence>
<evidence type="ECO:0000256" key="2">
    <source>
        <dbReference type="ARBA" id="ARBA00013346"/>
    </source>
</evidence>
<gene>
    <name evidence="8" type="ORF">EUU22_05700</name>
</gene>
<protein>
    <recommendedName>
        <fullName evidence="2">Protein-L-isoaspartate O-methyltransferase</fullName>
    </recommendedName>
    <alternativeName>
        <fullName evidence="6">Protein L-isoaspartyl methyltransferase</fullName>
    </alternativeName>
</protein>
<reference evidence="8 9" key="1">
    <citation type="submission" date="2019-01" db="EMBL/GenBank/DDBJ databases">
        <authorList>
            <person name="Deng T."/>
        </authorList>
    </citation>
    <scope>NUCLEOTIDE SEQUENCE [LARGE SCALE GENOMIC DNA]</scope>
    <source>
        <strain evidence="8 9">F8825</strain>
    </source>
</reference>
<dbReference type="AlphaFoldDB" id="A0A4Q2TGS5"/>
<accession>A0A4Q2TGS5</accession>
<evidence type="ECO:0000256" key="6">
    <source>
        <dbReference type="ARBA" id="ARBA00030757"/>
    </source>
</evidence>
<comment type="similarity">
    <text evidence="1">Belongs to the methyltransferase superfamily. L-isoaspartyl/D-aspartyl protein methyltransferase family.</text>
</comment>
<evidence type="ECO:0000313" key="9">
    <source>
        <dbReference type="Proteomes" id="UP000291088"/>
    </source>
</evidence>
<dbReference type="PANTHER" id="PTHR11579:SF18">
    <property type="entry name" value="PROTEIN-L-ISOASPARTATE O-METHYLTRANSFERASE"/>
    <property type="match status" value="1"/>
</dbReference>
<dbReference type="SMART" id="SM00650">
    <property type="entry name" value="rADc"/>
    <property type="match status" value="1"/>
</dbReference>
<dbReference type="OrthoDB" id="9798496at2"/>
<evidence type="ECO:0000256" key="5">
    <source>
        <dbReference type="ARBA" id="ARBA00022691"/>
    </source>
</evidence>
<dbReference type="PROSITE" id="PS50206">
    <property type="entry name" value="RHODANESE_3"/>
    <property type="match status" value="1"/>
</dbReference>
<dbReference type="GO" id="GO:0000179">
    <property type="term" value="F:rRNA (adenine-N6,N6-)-dimethyltransferase activity"/>
    <property type="evidence" value="ECO:0007669"/>
    <property type="project" value="InterPro"/>
</dbReference>
<dbReference type="GO" id="GO:0004719">
    <property type="term" value="F:protein-L-isoaspartate (D-aspartate) O-methyltransferase activity"/>
    <property type="evidence" value="ECO:0007669"/>
    <property type="project" value="InterPro"/>
</dbReference>
<dbReference type="Gene3D" id="3.40.50.150">
    <property type="entry name" value="Vaccinia Virus protein VP39"/>
    <property type="match status" value="1"/>
</dbReference>
<dbReference type="InterPro" id="IPR020598">
    <property type="entry name" value="rRNA_Ade_methylase_Trfase_N"/>
</dbReference>
<keyword evidence="3 8" id="KW-0489">Methyltransferase</keyword>
<dbReference type="PANTHER" id="PTHR11579">
    <property type="entry name" value="PROTEIN-L-ISOASPARTATE O-METHYLTRANSFERASE"/>
    <property type="match status" value="1"/>
</dbReference>
<evidence type="ECO:0000256" key="4">
    <source>
        <dbReference type="ARBA" id="ARBA00022679"/>
    </source>
</evidence>
<dbReference type="Proteomes" id="UP000291088">
    <property type="component" value="Unassembled WGS sequence"/>
</dbReference>
<dbReference type="InterPro" id="IPR000682">
    <property type="entry name" value="PCMT"/>
</dbReference>
<evidence type="ECO:0000259" key="7">
    <source>
        <dbReference type="PROSITE" id="PS50206"/>
    </source>
</evidence>
<dbReference type="InterPro" id="IPR001763">
    <property type="entry name" value="Rhodanese-like_dom"/>
</dbReference>
<dbReference type="GO" id="GO:0005737">
    <property type="term" value="C:cytoplasm"/>
    <property type="evidence" value="ECO:0007669"/>
    <property type="project" value="TreeGrafter"/>
</dbReference>
<evidence type="ECO:0000256" key="3">
    <source>
        <dbReference type="ARBA" id="ARBA00022603"/>
    </source>
</evidence>
<keyword evidence="9" id="KW-1185">Reference proteome</keyword>
<sequence length="222" mass="23500">MDFEAARTKMVDNQIRTTDVTSHSVLSAFLTVPREAFVPADLKPLAYIDEDLQVAPAQDGNPPRYIMEPSPLAKLVQLAAITKDDVVLEIGCGAGYAAAILSQVGGSVVAVECDGTLAANATATLSELGYDNVAVVTGELEKGYAGEGPYDVIFINGAVEEVPETLLSQLHEGGRLVAVVGYGNAARARLYVRAHGVSSFSEHFNTSVKPLPGFRKAAEFVF</sequence>
<dbReference type="SUPFAM" id="SSF53335">
    <property type="entry name" value="S-adenosyl-L-methionine-dependent methyltransferases"/>
    <property type="match status" value="1"/>
</dbReference>
<organism evidence="8 9">
    <name type="scientific">Ciceribacter ferrooxidans</name>
    <dbReference type="NCBI Taxonomy" id="2509717"/>
    <lineage>
        <taxon>Bacteria</taxon>
        <taxon>Pseudomonadati</taxon>
        <taxon>Pseudomonadota</taxon>
        <taxon>Alphaproteobacteria</taxon>
        <taxon>Hyphomicrobiales</taxon>
        <taxon>Rhizobiaceae</taxon>
        <taxon>Ciceribacter</taxon>
    </lineage>
</organism>
<proteinExistence type="inferred from homology"/>
<name>A0A4Q2TGS5_9HYPH</name>
<evidence type="ECO:0000256" key="1">
    <source>
        <dbReference type="ARBA" id="ARBA00005369"/>
    </source>
</evidence>
<dbReference type="EMBL" id="SDVB01000170">
    <property type="protein sequence ID" value="RYC17910.1"/>
    <property type="molecule type" value="Genomic_DNA"/>
</dbReference>
<dbReference type="CDD" id="cd02440">
    <property type="entry name" value="AdoMet_MTases"/>
    <property type="match status" value="1"/>
</dbReference>
<keyword evidence="4 8" id="KW-0808">Transferase</keyword>
<dbReference type="InterPro" id="IPR029063">
    <property type="entry name" value="SAM-dependent_MTases_sf"/>
</dbReference>
<feature type="domain" description="Rhodanese" evidence="7">
    <location>
        <begin position="115"/>
        <end position="152"/>
    </location>
</feature>